<dbReference type="Pfam" id="PF18962">
    <property type="entry name" value="Por_Secre_tail"/>
    <property type="match status" value="1"/>
</dbReference>
<accession>A0A917GJD3</accession>
<comment type="caution">
    <text evidence="3">The sequence shown here is derived from an EMBL/GenBank/DDBJ whole genome shotgun (WGS) entry which is preliminary data.</text>
</comment>
<proteinExistence type="predicted"/>
<evidence type="ECO:0000256" key="1">
    <source>
        <dbReference type="ARBA" id="ARBA00022729"/>
    </source>
</evidence>
<dbReference type="SUPFAM" id="SSF82171">
    <property type="entry name" value="DPP6 N-terminal domain-like"/>
    <property type="match status" value="1"/>
</dbReference>
<evidence type="ECO:0000313" key="4">
    <source>
        <dbReference type="Proteomes" id="UP000625976"/>
    </source>
</evidence>
<keyword evidence="4" id="KW-1185">Reference proteome</keyword>
<reference evidence="3" key="2">
    <citation type="submission" date="2020-09" db="EMBL/GenBank/DDBJ databases">
        <authorList>
            <person name="Sun Q."/>
            <person name="Zhou Y."/>
        </authorList>
    </citation>
    <scope>NUCLEOTIDE SEQUENCE</scope>
    <source>
        <strain evidence="3">CGMCC 1.12751</strain>
    </source>
</reference>
<name>A0A917GJD3_9FLAO</name>
<gene>
    <name evidence="3" type="ORF">GCM10010976_19710</name>
</gene>
<evidence type="ECO:0000313" key="3">
    <source>
        <dbReference type="EMBL" id="GGG48416.1"/>
    </source>
</evidence>
<dbReference type="Proteomes" id="UP000625976">
    <property type="component" value="Unassembled WGS sequence"/>
</dbReference>
<reference evidence="3" key="1">
    <citation type="journal article" date="2014" name="Int. J. Syst. Evol. Microbiol.">
        <title>Complete genome sequence of Corynebacterium casei LMG S-19264T (=DSM 44701T), isolated from a smear-ripened cheese.</title>
        <authorList>
            <consortium name="US DOE Joint Genome Institute (JGI-PGF)"/>
            <person name="Walter F."/>
            <person name="Albersmeier A."/>
            <person name="Kalinowski J."/>
            <person name="Ruckert C."/>
        </authorList>
    </citation>
    <scope>NUCLEOTIDE SEQUENCE</scope>
    <source>
        <strain evidence="3">CGMCC 1.12751</strain>
    </source>
</reference>
<dbReference type="InterPro" id="IPR026444">
    <property type="entry name" value="Secre_tail"/>
</dbReference>
<organism evidence="3 4">
    <name type="scientific">Bizionia arctica</name>
    <dbReference type="NCBI Taxonomy" id="1495645"/>
    <lineage>
        <taxon>Bacteria</taxon>
        <taxon>Pseudomonadati</taxon>
        <taxon>Bacteroidota</taxon>
        <taxon>Flavobacteriia</taxon>
        <taxon>Flavobacteriales</taxon>
        <taxon>Flavobacteriaceae</taxon>
        <taxon>Bizionia</taxon>
    </lineage>
</organism>
<dbReference type="EMBL" id="BMFQ01000002">
    <property type="protein sequence ID" value="GGG48416.1"/>
    <property type="molecule type" value="Genomic_DNA"/>
</dbReference>
<protein>
    <recommendedName>
        <fullName evidence="2">Secretion system C-terminal sorting domain-containing protein</fullName>
    </recommendedName>
</protein>
<keyword evidence="1" id="KW-0732">Signal</keyword>
<dbReference type="NCBIfam" id="TIGR04183">
    <property type="entry name" value="Por_Secre_tail"/>
    <property type="match status" value="1"/>
</dbReference>
<evidence type="ECO:0000259" key="2">
    <source>
        <dbReference type="Pfam" id="PF18962"/>
    </source>
</evidence>
<feature type="domain" description="Secretion system C-terminal sorting" evidence="2">
    <location>
        <begin position="388"/>
        <end position="460"/>
    </location>
</feature>
<dbReference type="AlphaFoldDB" id="A0A917GJD3"/>
<sequence>MSDIQYESYQSPTSAAPDYLETNTNEFGNSFKRISDADEFGTTAFNLRHHYSKDQPWNSDGSLIKLAGYPAAILDAETYEFLYWSSIPSSATWANTNPNLMYGTSGNKLVSFNVTTNNRQTLHTFSDYSEIEYGNSEGNMSTDDKYIGLIGENGNNQTLIVYNIEEDVIVASTYIGSADLDWFSVSQSGQYAVTCYGVSGTGDEQGIKVMNIDLTNRRHLNDIINHGDLGIDTNGDDVFVTFADNEMRDNDYYMKSIRLSDVNVTPMFHYTQGYGIWNGHVSTRNNNRPGWAYVSEGCCETIGFKEIFAIKLDGSDTIERFGIHHTDEDAGYGHQAHAVPNRDGSKVMFASNWNNDFTEAHPPSFVVEAQSTLSIENSETIASNDILVYPNPSSDGLVQIKLNGNIAVKSIQLYDMLGRVIRNEEMNSNEKSLNLESLPSGVYLLSFQTENNGSITKRIILN</sequence>